<keyword evidence="4" id="KW-0472">Membrane</keyword>
<sequence>MNKIYLYVIALLLVTSSCGEFLEETSQNLSYVHSTQDLDELLIGNGYLQKNTNGDPYRFLWLDLMDDDVVHFLSKAPQDNKNVMFHVLKEFYKWTPYPFDDDQPNYYQGPLTWHKLYECIGMVNVILGEVERFKEEKDYSRIKGEALFLRSFYYFYLVNLWGHPYNPGTASIDLGVPIKLTDYIEDKGFSRNSVEECYRQIVKDAKDAIVCLEGVVQQSTRRANQNAARALLAKTYLYMNEYQLALDECNAILEKPGGSVLIDLNTMTAAAYNTQRRKQTTSECIFTNSYGPILVQSTMETAAASSSLLNCYDADNDLRFNTGKDSHFFKYYLGSYFAQMKAGTSEVHSVSLILPEVYLNKAEALAMLDRTTEAIETLQELRGKRMTNVGTIDLSGENLVNFIREERRRELCYTGQRWFDLRRYAVHPKYPKKTRIEHPYYIWTGSSAILEKTYVLEEYPSDGGWLLPFPKDALTSNDGVLKDNIRPER</sequence>
<name>A0ABR7D5C8_9BACT</name>
<evidence type="ECO:0000313" key="9">
    <source>
        <dbReference type="Proteomes" id="UP000646484"/>
    </source>
</evidence>
<dbReference type="Pfam" id="PF14322">
    <property type="entry name" value="SusD-like_3"/>
    <property type="match status" value="1"/>
</dbReference>
<gene>
    <name evidence="8" type="ORF">H8S64_18560</name>
</gene>
<dbReference type="Gene3D" id="1.25.40.390">
    <property type="match status" value="2"/>
</dbReference>
<keyword evidence="5" id="KW-0998">Cell outer membrane</keyword>
<dbReference type="CDD" id="cd08977">
    <property type="entry name" value="SusD"/>
    <property type="match status" value="1"/>
</dbReference>
<protein>
    <submittedName>
        <fullName evidence="8">RagB/SusD family nutrient uptake outer membrane protein</fullName>
    </submittedName>
</protein>
<evidence type="ECO:0000259" key="6">
    <source>
        <dbReference type="Pfam" id="PF07980"/>
    </source>
</evidence>
<dbReference type="RefSeq" id="WP_186978120.1">
    <property type="nucleotide sequence ID" value="NZ_JACOOH010000009.1"/>
</dbReference>
<dbReference type="InterPro" id="IPR011990">
    <property type="entry name" value="TPR-like_helical_dom_sf"/>
</dbReference>
<comment type="similarity">
    <text evidence="2">Belongs to the SusD family.</text>
</comment>
<accession>A0ABR7D5C8</accession>
<dbReference type="InterPro" id="IPR012944">
    <property type="entry name" value="SusD_RagB_dom"/>
</dbReference>
<comment type="subcellular location">
    <subcellularLocation>
        <location evidence="1">Cell outer membrane</location>
    </subcellularLocation>
</comment>
<organism evidence="8 9">
    <name type="scientific">Butyricimonas hominis</name>
    <dbReference type="NCBI Taxonomy" id="2763032"/>
    <lineage>
        <taxon>Bacteria</taxon>
        <taxon>Pseudomonadati</taxon>
        <taxon>Bacteroidota</taxon>
        <taxon>Bacteroidia</taxon>
        <taxon>Bacteroidales</taxon>
        <taxon>Odoribacteraceae</taxon>
        <taxon>Butyricimonas</taxon>
    </lineage>
</organism>
<evidence type="ECO:0000259" key="7">
    <source>
        <dbReference type="Pfam" id="PF14322"/>
    </source>
</evidence>
<evidence type="ECO:0000313" key="8">
    <source>
        <dbReference type="EMBL" id="MBC5623099.1"/>
    </source>
</evidence>
<dbReference type="Pfam" id="PF07980">
    <property type="entry name" value="SusD_RagB"/>
    <property type="match status" value="1"/>
</dbReference>
<proteinExistence type="inferred from homology"/>
<evidence type="ECO:0000256" key="3">
    <source>
        <dbReference type="ARBA" id="ARBA00022729"/>
    </source>
</evidence>
<evidence type="ECO:0000256" key="2">
    <source>
        <dbReference type="ARBA" id="ARBA00006275"/>
    </source>
</evidence>
<evidence type="ECO:0000256" key="4">
    <source>
        <dbReference type="ARBA" id="ARBA00023136"/>
    </source>
</evidence>
<dbReference type="PROSITE" id="PS51257">
    <property type="entry name" value="PROKAR_LIPOPROTEIN"/>
    <property type="match status" value="1"/>
</dbReference>
<dbReference type="EMBL" id="JACOOH010000009">
    <property type="protein sequence ID" value="MBC5623099.1"/>
    <property type="molecule type" value="Genomic_DNA"/>
</dbReference>
<comment type="caution">
    <text evidence="8">The sequence shown here is derived from an EMBL/GenBank/DDBJ whole genome shotgun (WGS) entry which is preliminary data.</text>
</comment>
<evidence type="ECO:0000256" key="1">
    <source>
        <dbReference type="ARBA" id="ARBA00004442"/>
    </source>
</evidence>
<feature type="domain" description="RagB/SusD" evidence="6">
    <location>
        <begin position="354"/>
        <end position="481"/>
    </location>
</feature>
<reference evidence="8 9" key="1">
    <citation type="submission" date="2020-08" db="EMBL/GenBank/DDBJ databases">
        <title>Genome public.</title>
        <authorList>
            <person name="Liu C."/>
            <person name="Sun Q."/>
        </authorList>
    </citation>
    <scope>NUCLEOTIDE SEQUENCE [LARGE SCALE GENOMIC DNA]</scope>
    <source>
        <strain evidence="8 9">NSJ-56</strain>
    </source>
</reference>
<evidence type="ECO:0000256" key="5">
    <source>
        <dbReference type="ARBA" id="ARBA00023237"/>
    </source>
</evidence>
<dbReference type="SUPFAM" id="SSF48452">
    <property type="entry name" value="TPR-like"/>
    <property type="match status" value="1"/>
</dbReference>
<keyword evidence="3" id="KW-0732">Signal</keyword>
<dbReference type="Proteomes" id="UP000646484">
    <property type="component" value="Unassembled WGS sequence"/>
</dbReference>
<feature type="domain" description="SusD-like N-terminal" evidence="7">
    <location>
        <begin position="74"/>
        <end position="237"/>
    </location>
</feature>
<keyword evidence="9" id="KW-1185">Reference proteome</keyword>
<dbReference type="InterPro" id="IPR033985">
    <property type="entry name" value="SusD-like_N"/>
</dbReference>